<dbReference type="Gene3D" id="2.40.128.130">
    <property type="entry name" value="Autotransporter beta-domain"/>
    <property type="match status" value="1"/>
</dbReference>
<accession>A0ABT8DXM4</accession>
<gene>
    <name evidence="3" type="ORF">QWJ38_18445</name>
</gene>
<dbReference type="EMBL" id="JAUHHC010000005">
    <property type="protein sequence ID" value="MDN3922275.1"/>
    <property type="molecule type" value="Genomic_DNA"/>
</dbReference>
<name>A0ABT8DXM4_9BURK</name>
<keyword evidence="4" id="KW-1185">Reference proteome</keyword>
<evidence type="ECO:0000259" key="2">
    <source>
        <dbReference type="Pfam" id="PF03797"/>
    </source>
</evidence>
<keyword evidence="1" id="KW-0732">Signal</keyword>
<feature type="chain" id="PRO_5047020856" evidence="1">
    <location>
        <begin position="29"/>
        <end position="320"/>
    </location>
</feature>
<sequence>MRLQALGPAARLFGFSLLLTVLTTGAQAQMRSPRIDGTNLQKLANGIVGIMSYTVAPDVTTSSLSINNAATSNSALAITQFGGGFTWSKDTPIFLEGNAAYSRYDPVFVASEGGDSRALPTKWNSVSATGGIGWDFPISEHWVIRPIFNFTLGRVASDLRIAKYWLEENKNLEINFLDGGTMKATGLGGALMLDYEKFTPEHDDDLEIRYTNVDLKSHGDRGIVTGYAKAESISIWARRRIPTGWGTVWDRPVRYVLEGASTKFLGDEGEVGLKLMNSIGFGLELDSSAKEMWVTRWRAVMRYKFGPNMSGWALGLAVSF</sequence>
<proteinExistence type="predicted"/>
<evidence type="ECO:0000313" key="4">
    <source>
        <dbReference type="Proteomes" id="UP001228044"/>
    </source>
</evidence>
<organism evidence="3 4">
    <name type="scientific">Roseateles violae</name>
    <dbReference type="NCBI Taxonomy" id="3058042"/>
    <lineage>
        <taxon>Bacteria</taxon>
        <taxon>Pseudomonadati</taxon>
        <taxon>Pseudomonadota</taxon>
        <taxon>Betaproteobacteria</taxon>
        <taxon>Burkholderiales</taxon>
        <taxon>Sphaerotilaceae</taxon>
        <taxon>Roseateles</taxon>
    </lineage>
</organism>
<dbReference type="InterPro" id="IPR036709">
    <property type="entry name" value="Autotransporte_beta_dom_sf"/>
</dbReference>
<feature type="signal peptide" evidence="1">
    <location>
        <begin position="1"/>
        <end position="28"/>
    </location>
</feature>
<dbReference type="Proteomes" id="UP001228044">
    <property type="component" value="Unassembled WGS sequence"/>
</dbReference>
<reference evidence="3 4" key="1">
    <citation type="submission" date="2023-06" db="EMBL/GenBank/DDBJ databases">
        <title>Pelomonas sp. PFR6 16S ribosomal RNA gene Genome sequencing and assembly.</title>
        <authorList>
            <person name="Woo H."/>
        </authorList>
    </citation>
    <scope>NUCLEOTIDE SEQUENCE [LARGE SCALE GENOMIC DNA]</scope>
    <source>
        <strain evidence="3 4">PFR6</strain>
    </source>
</reference>
<dbReference type="InterPro" id="IPR005546">
    <property type="entry name" value="Autotransporte_beta"/>
</dbReference>
<evidence type="ECO:0000256" key="1">
    <source>
        <dbReference type="SAM" id="SignalP"/>
    </source>
</evidence>
<dbReference type="RefSeq" id="WP_290360583.1">
    <property type="nucleotide sequence ID" value="NZ_JAUHHC010000005.1"/>
</dbReference>
<feature type="domain" description="Autotransporter" evidence="2">
    <location>
        <begin position="60"/>
        <end position="158"/>
    </location>
</feature>
<comment type="caution">
    <text evidence="3">The sequence shown here is derived from an EMBL/GenBank/DDBJ whole genome shotgun (WGS) entry which is preliminary data.</text>
</comment>
<protein>
    <submittedName>
        <fullName evidence="3">Autotransporter domain-containing protein</fullName>
    </submittedName>
</protein>
<dbReference type="Pfam" id="PF03797">
    <property type="entry name" value="Autotransporter"/>
    <property type="match status" value="1"/>
</dbReference>
<evidence type="ECO:0000313" key="3">
    <source>
        <dbReference type="EMBL" id="MDN3922275.1"/>
    </source>
</evidence>
<dbReference type="SUPFAM" id="SSF103515">
    <property type="entry name" value="Autotransporter"/>
    <property type="match status" value="1"/>
</dbReference>